<organism evidence="5 6">
    <name type="scientific">Clavibacter michiganensis subsp. michiganensis</name>
    <dbReference type="NCBI Taxonomy" id="33013"/>
    <lineage>
        <taxon>Bacteria</taxon>
        <taxon>Bacillati</taxon>
        <taxon>Actinomycetota</taxon>
        <taxon>Actinomycetes</taxon>
        <taxon>Micrococcales</taxon>
        <taxon>Microbacteriaceae</taxon>
        <taxon>Clavibacter</taxon>
    </lineage>
</organism>
<gene>
    <name evidence="5" type="primary">epsL_2</name>
    <name evidence="5" type="ORF">CMMCAS07_16650</name>
</gene>
<feature type="transmembrane region" description="Helical" evidence="3">
    <location>
        <begin position="94"/>
        <end position="113"/>
    </location>
</feature>
<dbReference type="PANTHER" id="PTHR30576">
    <property type="entry name" value="COLANIC BIOSYNTHESIS UDP-GLUCOSE LIPID CARRIER TRANSFERASE"/>
    <property type="match status" value="1"/>
</dbReference>
<keyword evidence="3" id="KW-1133">Transmembrane helix</keyword>
<comment type="similarity">
    <text evidence="1">Belongs to the bacterial sugar transferase family.</text>
</comment>
<feature type="transmembrane region" description="Helical" evidence="3">
    <location>
        <begin position="51"/>
        <end position="74"/>
    </location>
</feature>
<comment type="caution">
    <text evidence="5">The sequence shown here is derived from an EMBL/GenBank/DDBJ whole genome shotgun (WGS) entry which is preliminary data.</text>
</comment>
<feature type="region of interest" description="Disordered" evidence="2">
    <location>
        <begin position="235"/>
        <end position="353"/>
    </location>
</feature>
<keyword evidence="5" id="KW-0808">Transferase</keyword>
<dbReference type="InterPro" id="IPR003362">
    <property type="entry name" value="Bact_transf"/>
</dbReference>
<evidence type="ECO:0000256" key="1">
    <source>
        <dbReference type="ARBA" id="ARBA00006464"/>
    </source>
</evidence>
<evidence type="ECO:0000313" key="6">
    <source>
        <dbReference type="Proteomes" id="UP000195062"/>
    </source>
</evidence>
<name>A0A251XFE4_CLAMM</name>
<proteinExistence type="inferred from homology"/>
<accession>A0A251XFE4</accession>
<keyword evidence="6" id="KW-1185">Reference proteome</keyword>
<dbReference type="Proteomes" id="UP000195062">
    <property type="component" value="Unassembled WGS sequence"/>
</dbReference>
<feature type="transmembrane region" description="Helical" evidence="3">
    <location>
        <begin position="157"/>
        <end position="176"/>
    </location>
</feature>
<feature type="transmembrane region" description="Helical" evidence="3">
    <location>
        <begin position="134"/>
        <end position="151"/>
    </location>
</feature>
<keyword evidence="3" id="KW-0812">Transmembrane</keyword>
<dbReference type="GO" id="GO:0016780">
    <property type="term" value="F:phosphotransferase activity, for other substituted phosphate groups"/>
    <property type="evidence" value="ECO:0007669"/>
    <property type="project" value="TreeGrafter"/>
</dbReference>
<feature type="compositionally biased region" description="Basic residues" evidence="2">
    <location>
        <begin position="291"/>
        <end position="304"/>
    </location>
</feature>
<evidence type="ECO:0000259" key="4">
    <source>
        <dbReference type="Pfam" id="PF02397"/>
    </source>
</evidence>
<evidence type="ECO:0000256" key="3">
    <source>
        <dbReference type="SAM" id="Phobius"/>
    </source>
</evidence>
<sequence>MIEQKTTHDTAARETGARRRITDRSAKGLRADAGPVTEADGLRAHDWRRTYAVGLVVTDLLVLIWVVFGVQIAWFGFETSDVAFNGDYEGVAVSYSLISLVIIASWMVALGLYGTRGYRVLGTGPQEYRLILDATVRLFGLLAIVAFLGRIDFARGYIIIALPLGLVTLVLSRWMWRQWLNVQRAKGRYSSRVLLIGSEASTGFLARELARQPYAGYHVVGACIPSGVIAATLPAPDPRARQARRPAGGHARGRRRHHRHRQQRRAVAGADPRAQLVAGARSPAPRGRAEPHRHRRSPHPHPARRGPPAHPRGDAALRGHQALRQAGVRHRREHADPRARLPAVPRDRHHHPAEHAGPVLFRQERVGINGRPFQMLKFRTMVTDAEARLLELEKQSRDAGNSVLFKMKDDPRVTPIGRFLRRYSLDELMQLVNVLNGSMSLVGPRPPLAREVEAYETKVHRRFLVKPGITGLWQVSGRSNLSWEDSVRLDLYYVENWSIVGDLVILWKTAKAVLAREGAY</sequence>
<feature type="compositionally biased region" description="Basic residues" evidence="2">
    <location>
        <begin position="251"/>
        <end position="264"/>
    </location>
</feature>
<dbReference type="AlphaFoldDB" id="A0A251XFE4"/>
<protein>
    <submittedName>
        <fullName evidence="5">Putative sugar transferase EpsL</fullName>
    </submittedName>
</protein>
<keyword evidence="3" id="KW-0472">Membrane</keyword>
<feature type="domain" description="Bacterial sugar transferase" evidence="4">
    <location>
        <begin position="356"/>
        <end position="514"/>
    </location>
</feature>
<dbReference type="PANTHER" id="PTHR30576:SF10">
    <property type="entry name" value="SLL5057 PROTEIN"/>
    <property type="match status" value="1"/>
</dbReference>
<dbReference type="Pfam" id="PF02397">
    <property type="entry name" value="Bac_transf"/>
    <property type="match status" value="1"/>
</dbReference>
<evidence type="ECO:0000256" key="2">
    <source>
        <dbReference type="SAM" id="MobiDB-lite"/>
    </source>
</evidence>
<dbReference type="EMBL" id="MDHH01000005">
    <property type="protein sequence ID" value="OUE00719.1"/>
    <property type="molecule type" value="Genomic_DNA"/>
</dbReference>
<reference evidence="5 6" key="1">
    <citation type="submission" date="2016-08" db="EMBL/GenBank/DDBJ databases">
        <title>Genome sequence of Clavibacter michiganensis subsp. michiganensis strain CASJ007.</title>
        <authorList>
            <person name="Thapa S.P."/>
            <person name="Coaker G."/>
        </authorList>
    </citation>
    <scope>NUCLEOTIDE SEQUENCE [LARGE SCALE GENOMIC DNA]</scope>
    <source>
        <strain evidence="5">CASJ007</strain>
    </source>
</reference>
<evidence type="ECO:0000313" key="5">
    <source>
        <dbReference type="EMBL" id="OUE00719.1"/>
    </source>
</evidence>